<dbReference type="EMBL" id="JAODUP010000021">
    <property type="protein sequence ID" value="KAK2168038.1"/>
    <property type="molecule type" value="Genomic_DNA"/>
</dbReference>
<keyword evidence="2" id="KW-1185">Reference proteome</keyword>
<gene>
    <name evidence="1" type="ORF">LSH36_21g08031</name>
</gene>
<proteinExistence type="predicted"/>
<organism evidence="1 2">
    <name type="scientific">Paralvinella palmiformis</name>
    <dbReference type="NCBI Taxonomy" id="53620"/>
    <lineage>
        <taxon>Eukaryota</taxon>
        <taxon>Metazoa</taxon>
        <taxon>Spiralia</taxon>
        <taxon>Lophotrochozoa</taxon>
        <taxon>Annelida</taxon>
        <taxon>Polychaeta</taxon>
        <taxon>Sedentaria</taxon>
        <taxon>Canalipalpata</taxon>
        <taxon>Terebellida</taxon>
        <taxon>Terebelliformia</taxon>
        <taxon>Alvinellidae</taxon>
        <taxon>Paralvinella</taxon>
    </lineage>
</organism>
<evidence type="ECO:0000313" key="2">
    <source>
        <dbReference type="Proteomes" id="UP001208570"/>
    </source>
</evidence>
<sequence>MICVQNTVDELAGDTAIDYQEHICSSIDSLADIYSRFHGELFQVCRSRLIQKISKCISD</sequence>
<comment type="caution">
    <text evidence="1">The sequence shown here is derived from an EMBL/GenBank/DDBJ whole genome shotgun (WGS) entry which is preliminary data.</text>
</comment>
<dbReference type="Proteomes" id="UP001208570">
    <property type="component" value="Unassembled WGS sequence"/>
</dbReference>
<protein>
    <submittedName>
        <fullName evidence="1">Uncharacterized protein</fullName>
    </submittedName>
</protein>
<accession>A0AAD9NGS9</accession>
<name>A0AAD9NGS9_9ANNE</name>
<dbReference type="AlphaFoldDB" id="A0AAD9NGS9"/>
<reference evidence="1" key="1">
    <citation type="journal article" date="2023" name="Mol. Biol. Evol.">
        <title>Third-Generation Sequencing Reveals the Adaptive Role of the Epigenome in Three Deep-Sea Polychaetes.</title>
        <authorList>
            <person name="Perez M."/>
            <person name="Aroh O."/>
            <person name="Sun Y."/>
            <person name="Lan Y."/>
            <person name="Juniper S.K."/>
            <person name="Young C.R."/>
            <person name="Angers B."/>
            <person name="Qian P.Y."/>
        </authorList>
    </citation>
    <scope>NUCLEOTIDE SEQUENCE</scope>
    <source>
        <strain evidence="1">P08H-3</strain>
    </source>
</reference>
<evidence type="ECO:0000313" key="1">
    <source>
        <dbReference type="EMBL" id="KAK2168038.1"/>
    </source>
</evidence>